<dbReference type="RefSeq" id="WP_206255390.1">
    <property type="nucleotide sequence ID" value="NZ_CP071060.1"/>
</dbReference>
<keyword evidence="7" id="KW-0482">Metalloprotease</keyword>
<dbReference type="InterPro" id="IPR042089">
    <property type="entry name" value="Peptidase_M13_dom_2"/>
</dbReference>
<evidence type="ECO:0000256" key="3">
    <source>
        <dbReference type="ARBA" id="ARBA00022670"/>
    </source>
</evidence>
<keyword evidence="3" id="KW-0645">Protease</keyword>
<feature type="signal peptide" evidence="8">
    <location>
        <begin position="1"/>
        <end position="24"/>
    </location>
</feature>
<dbReference type="Pfam" id="PF01431">
    <property type="entry name" value="Peptidase_M13"/>
    <property type="match status" value="1"/>
</dbReference>
<organism evidence="11 12">
    <name type="scientific">Niveibacterium microcysteis</name>
    <dbReference type="NCBI Taxonomy" id="2811415"/>
    <lineage>
        <taxon>Bacteria</taxon>
        <taxon>Pseudomonadati</taxon>
        <taxon>Pseudomonadota</taxon>
        <taxon>Betaproteobacteria</taxon>
        <taxon>Rhodocyclales</taxon>
        <taxon>Rhodocyclaceae</taxon>
        <taxon>Niveibacterium</taxon>
    </lineage>
</organism>
<evidence type="ECO:0000256" key="2">
    <source>
        <dbReference type="ARBA" id="ARBA00007357"/>
    </source>
</evidence>
<name>A0ABX7ME84_9RHOO</name>
<evidence type="ECO:0000259" key="9">
    <source>
        <dbReference type="Pfam" id="PF01431"/>
    </source>
</evidence>
<dbReference type="PROSITE" id="PS51885">
    <property type="entry name" value="NEPRILYSIN"/>
    <property type="match status" value="1"/>
</dbReference>
<evidence type="ECO:0000256" key="1">
    <source>
        <dbReference type="ARBA" id="ARBA00001947"/>
    </source>
</evidence>
<feature type="domain" description="Peptidase M13 C-terminal" evidence="9">
    <location>
        <begin position="484"/>
        <end position="685"/>
    </location>
</feature>
<accession>A0ABX7ME84</accession>
<dbReference type="InterPro" id="IPR018497">
    <property type="entry name" value="Peptidase_M13_C"/>
</dbReference>
<keyword evidence="4" id="KW-0479">Metal-binding</keyword>
<protein>
    <submittedName>
        <fullName evidence="11">M13 family metallopeptidase</fullName>
    </submittedName>
</protein>
<dbReference type="Pfam" id="PF05649">
    <property type="entry name" value="Peptidase_M13_N"/>
    <property type="match status" value="1"/>
</dbReference>
<dbReference type="InterPro" id="IPR000718">
    <property type="entry name" value="Peptidase_M13"/>
</dbReference>
<dbReference type="InterPro" id="IPR024079">
    <property type="entry name" value="MetalloPept_cat_dom_sf"/>
</dbReference>
<evidence type="ECO:0000256" key="6">
    <source>
        <dbReference type="ARBA" id="ARBA00022833"/>
    </source>
</evidence>
<evidence type="ECO:0000259" key="10">
    <source>
        <dbReference type="Pfam" id="PF05649"/>
    </source>
</evidence>
<dbReference type="SUPFAM" id="SSF55486">
    <property type="entry name" value="Metalloproteases ('zincins'), catalytic domain"/>
    <property type="match status" value="1"/>
</dbReference>
<dbReference type="Gene3D" id="3.40.390.10">
    <property type="entry name" value="Collagenase (Catalytic Domain)"/>
    <property type="match status" value="1"/>
</dbReference>
<dbReference type="Proteomes" id="UP000663570">
    <property type="component" value="Chromosome"/>
</dbReference>
<dbReference type="PANTHER" id="PTHR11733">
    <property type="entry name" value="ZINC METALLOPROTEASE FAMILY M13 NEPRILYSIN-RELATED"/>
    <property type="match status" value="1"/>
</dbReference>
<evidence type="ECO:0000256" key="5">
    <source>
        <dbReference type="ARBA" id="ARBA00022801"/>
    </source>
</evidence>
<feature type="chain" id="PRO_5046995380" evidence="8">
    <location>
        <begin position="25"/>
        <end position="686"/>
    </location>
</feature>
<proteinExistence type="inferred from homology"/>
<feature type="domain" description="Peptidase M13 N-terminal" evidence="10">
    <location>
        <begin position="51"/>
        <end position="432"/>
    </location>
</feature>
<sequence length="686" mass="76875">MPTLTARTAVSLLALVAAIGATFAADPETPLDALPYTPSLDVTAMDRTANPCEDFYQYACGNWIKNNPMPDDQARWSVYSKMAADGQRFQWGILQRLAEAKNGNTPLQQKLGNYFAACMDEAHVEAAGMTPMAPTLSRIAALQSTRELPALLAELHQELPGSSPLFGFGAAQDYADATQVIAFAVAGGLGLPDRDNYLKNDARNRTLRKQYVEHITRMFGLLGDDATTAARNAATVMRVETELARASMSRVDLRDPHKQFNKMDARRLKAMTPHFDWSAYLAGLQHADLNQFNVTEPKFYARLDALLARESVGTLKTYLRWHTAHAYAPHLSKPFVDENFAFFGKTLRGTPQQQPRWKRCVALADQQLGEALGQEFVSRAFSAELKAQTLRMTQQIEEAMAKDIEGLDWMSPETKARAQEKLRGIVNKIGYPERWRDYDAFVVAREDHAGNVVRGSRFEAQRQLAKIGKPLDRGEWDMTPSTVNAYYNPQMNDINFPAGVLQPPLFDPKLDDAPNYGNTGGTIGHELIHAFDDEGRKFDAQGRLRDWWTKRDAKAFESRAQCVVDQYGKYVVIDDIKINSRLTLGEDIADLGGMILAWSAWKAETANKTLEARDGLTPEQRFFVGFAQWTCGEVRPEEQRIHAMTDPHSPGKYRINGVAVNLPEFQQAFACKPGQAMVKEKRCRVW</sequence>
<comment type="cofactor">
    <cofactor evidence="1">
        <name>Zn(2+)</name>
        <dbReference type="ChEBI" id="CHEBI:29105"/>
    </cofactor>
</comment>
<dbReference type="PRINTS" id="PR00786">
    <property type="entry name" value="NEPRILYSIN"/>
</dbReference>
<dbReference type="Gene3D" id="1.10.1380.10">
    <property type="entry name" value="Neutral endopeptidase , domain2"/>
    <property type="match status" value="1"/>
</dbReference>
<evidence type="ECO:0000313" key="11">
    <source>
        <dbReference type="EMBL" id="QSI78107.1"/>
    </source>
</evidence>
<evidence type="ECO:0000256" key="4">
    <source>
        <dbReference type="ARBA" id="ARBA00022723"/>
    </source>
</evidence>
<keyword evidence="6" id="KW-0862">Zinc</keyword>
<keyword evidence="12" id="KW-1185">Reference proteome</keyword>
<keyword evidence="5" id="KW-0378">Hydrolase</keyword>
<dbReference type="PANTHER" id="PTHR11733:SF167">
    <property type="entry name" value="FI17812P1-RELATED"/>
    <property type="match status" value="1"/>
</dbReference>
<keyword evidence="8" id="KW-0732">Signal</keyword>
<dbReference type="EMBL" id="CP071060">
    <property type="protein sequence ID" value="QSI78107.1"/>
    <property type="molecule type" value="Genomic_DNA"/>
</dbReference>
<dbReference type="InterPro" id="IPR008753">
    <property type="entry name" value="Peptidase_M13_N"/>
</dbReference>
<evidence type="ECO:0000313" key="12">
    <source>
        <dbReference type="Proteomes" id="UP000663570"/>
    </source>
</evidence>
<evidence type="ECO:0000256" key="7">
    <source>
        <dbReference type="ARBA" id="ARBA00023049"/>
    </source>
</evidence>
<comment type="similarity">
    <text evidence="2">Belongs to the peptidase M13 family.</text>
</comment>
<reference evidence="11 12" key="1">
    <citation type="submission" date="2021-02" db="EMBL/GenBank/DDBJ databases">
        <title>Niveibacterium changnyeongensis HC41.</title>
        <authorList>
            <person name="Kang M."/>
        </authorList>
    </citation>
    <scope>NUCLEOTIDE SEQUENCE [LARGE SCALE GENOMIC DNA]</scope>
    <source>
        <strain evidence="11 12">HC41</strain>
    </source>
</reference>
<evidence type="ECO:0000256" key="8">
    <source>
        <dbReference type="SAM" id="SignalP"/>
    </source>
</evidence>
<gene>
    <name evidence="11" type="ORF">JY500_05545</name>
</gene>
<dbReference type="CDD" id="cd08662">
    <property type="entry name" value="M13"/>
    <property type="match status" value="1"/>
</dbReference>